<dbReference type="Proteomes" id="UP000076871">
    <property type="component" value="Unassembled WGS sequence"/>
</dbReference>
<keyword evidence="4 11" id="KW-0812">Transmembrane</keyword>
<evidence type="ECO:0000256" key="4">
    <source>
        <dbReference type="ARBA" id="ARBA00022692"/>
    </source>
</evidence>
<feature type="compositionally biased region" description="Basic and acidic residues" evidence="10">
    <location>
        <begin position="525"/>
        <end position="535"/>
    </location>
</feature>
<dbReference type="AlphaFoldDB" id="A0A165B4Z9"/>
<evidence type="ECO:0000256" key="7">
    <source>
        <dbReference type="ARBA" id="ARBA00023136"/>
    </source>
</evidence>
<feature type="transmembrane region" description="Helical" evidence="11">
    <location>
        <begin position="31"/>
        <end position="54"/>
    </location>
</feature>
<dbReference type="GO" id="GO:0004932">
    <property type="term" value="F:mating-type factor pheromone receptor activity"/>
    <property type="evidence" value="ECO:0007669"/>
    <property type="project" value="InterPro"/>
</dbReference>
<proteinExistence type="inferred from homology"/>
<accession>A0A165B4Z9</accession>
<keyword evidence="7 11" id="KW-0472">Membrane</keyword>
<keyword evidence="3" id="KW-0589">Pheromone response</keyword>
<feature type="compositionally biased region" description="Polar residues" evidence="10">
    <location>
        <begin position="438"/>
        <end position="447"/>
    </location>
</feature>
<sequence length="585" mass="64859">MNPGLPAVSFVCAVLVILVTPAHWESRSIPILSLIAWLFMSNVFQGIDGSLWIANSEVKLTIWCDIVTKLLFGSRIAIPAICLCLTLRSWRIFPAVYASERRRVLSFECILCFLLPMFYMALHIIVQDHRFDIYEGFGCTASVYRSIPAIFLVWLPPLILCIIAVLVSCIIVYLRSHNSRAVLDIAYRNSAGTYIFLRPLFISFPIVSLVLSSTAFSIYAAIVSPSGLLRWTSWDQVHARFTTVNVIADIHDTDLVDTEFTWWLIPASTFVLIVVSLAGFISSARQDTLSGYRAVAQQFSTIALRRDWRRQSFELPMDRRPHVLLKSPEPSDLADPEKAHHSNVTQKPRKSRPFPISVTLSAGASVSPPVSTASDEVDDLFARSARTYLGSPVAREAFGYVSHPFAVPAQSTSSLPTNVPVVWYGEPEPPQRAHAASNRHSILSQQWPRPPSGIPTSPLPSVTVLPPTLIPDRHISRPASTASLSTSVVSSTINTSAHALDPAQVLHDSPTLPSFAPFSDAVISEHEARQGHERGLSVPIPKHSRRTRSMGRLITRNLSLSSRDQQRSRQQEEGAIYMTVVQETL</sequence>
<keyword evidence="8" id="KW-0675">Receptor</keyword>
<feature type="region of interest" description="Disordered" evidence="10">
    <location>
        <begin position="430"/>
        <end position="460"/>
    </location>
</feature>
<comment type="similarity">
    <text evidence="2">Belongs to the G-protein coupled receptor 4 family.</text>
</comment>
<evidence type="ECO:0000256" key="10">
    <source>
        <dbReference type="SAM" id="MobiDB-lite"/>
    </source>
</evidence>
<evidence type="ECO:0000256" key="8">
    <source>
        <dbReference type="ARBA" id="ARBA00023170"/>
    </source>
</evidence>
<evidence type="ECO:0000256" key="9">
    <source>
        <dbReference type="ARBA" id="ARBA00023224"/>
    </source>
</evidence>
<organism evidence="12 13">
    <name type="scientific">Laetiporus sulphureus 93-53</name>
    <dbReference type="NCBI Taxonomy" id="1314785"/>
    <lineage>
        <taxon>Eukaryota</taxon>
        <taxon>Fungi</taxon>
        <taxon>Dikarya</taxon>
        <taxon>Basidiomycota</taxon>
        <taxon>Agaricomycotina</taxon>
        <taxon>Agaricomycetes</taxon>
        <taxon>Polyporales</taxon>
        <taxon>Laetiporus</taxon>
    </lineage>
</organism>
<evidence type="ECO:0000256" key="5">
    <source>
        <dbReference type="ARBA" id="ARBA00022989"/>
    </source>
</evidence>
<dbReference type="EMBL" id="KV427691">
    <property type="protein sequence ID" value="KZT00250.1"/>
    <property type="molecule type" value="Genomic_DNA"/>
</dbReference>
<keyword evidence="13" id="KW-1185">Reference proteome</keyword>
<evidence type="ECO:0000256" key="3">
    <source>
        <dbReference type="ARBA" id="ARBA00022507"/>
    </source>
</evidence>
<comment type="subcellular location">
    <subcellularLocation>
        <location evidence="1">Membrane</location>
        <topology evidence="1">Multi-pass membrane protein</topology>
    </subcellularLocation>
</comment>
<feature type="transmembrane region" description="Helical" evidence="11">
    <location>
        <begin position="105"/>
        <end position="126"/>
    </location>
</feature>
<dbReference type="GeneID" id="63828795"/>
<keyword evidence="6" id="KW-0297">G-protein coupled receptor</keyword>
<dbReference type="Pfam" id="PF02076">
    <property type="entry name" value="STE3"/>
    <property type="match status" value="1"/>
</dbReference>
<dbReference type="InterPro" id="IPR001499">
    <property type="entry name" value="GPCR_STE3"/>
</dbReference>
<dbReference type="PRINTS" id="PR00899">
    <property type="entry name" value="GPCRSTE3"/>
</dbReference>
<feature type="region of interest" description="Disordered" evidence="10">
    <location>
        <begin position="525"/>
        <end position="573"/>
    </location>
</feature>
<gene>
    <name evidence="12" type="ORF">LAESUDRAFT_753301</name>
</gene>
<feature type="transmembrane region" description="Helical" evidence="11">
    <location>
        <begin position="146"/>
        <end position="174"/>
    </location>
</feature>
<keyword evidence="5 11" id="KW-1133">Transmembrane helix</keyword>
<feature type="transmembrane region" description="Helical" evidence="11">
    <location>
        <begin position="260"/>
        <end position="281"/>
    </location>
</feature>
<feature type="transmembrane region" description="Helical" evidence="11">
    <location>
        <begin position="66"/>
        <end position="85"/>
    </location>
</feature>
<dbReference type="PANTHER" id="PTHR28097">
    <property type="entry name" value="PHEROMONE A FACTOR RECEPTOR"/>
    <property type="match status" value="1"/>
</dbReference>
<evidence type="ECO:0000313" key="13">
    <source>
        <dbReference type="Proteomes" id="UP000076871"/>
    </source>
</evidence>
<evidence type="ECO:0000256" key="2">
    <source>
        <dbReference type="ARBA" id="ARBA00011085"/>
    </source>
</evidence>
<evidence type="ECO:0000313" key="12">
    <source>
        <dbReference type="EMBL" id="KZT00250.1"/>
    </source>
</evidence>
<dbReference type="GO" id="GO:0005886">
    <property type="term" value="C:plasma membrane"/>
    <property type="evidence" value="ECO:0007669"/>
    <property type="project" value="TreeGrafter"/>
</dbReference>
<feature type="region of interest" description="Disordered" evidence="10">
    <location>
        <begin position="323"/>
        <end position="353"/>
    </location>
</feature>
<reference evidence="12 13" key="1">
    <citation type="journal article" date="2016" name="Mol. Biol. Evol.">
        <title>Comparative Genomics of Early-Diverging Mushroom-Forming Fungi Provides Insights into the Origins of Lignocellulose Decay Capabilities.</title>
        <authorList>
            <person name="Nagy L.G."/>
            <person name="Riley R."/>
            <person name="Tritt A."/>
            <person name="Adam C."/>
            <person name="Daum C."/>
            <person name="Floudas D."/>
            <person name="Sun H."/>
            <person name="Yadav J.S."/>
            <person name="Pangilinan J."/>
            <person name="Larsson K.H."/>
            <person name="Matsuura K."/>
            <person name="Barry K."/>
            <person name="Labutti K."/>
            <person name="Kuo R."/>
            <person name="Ohm R.A."/>
            <person name="Bhattacharya S.S."/>
            <person name="Shirouzu T."/>
            <person name="Yoshinaga Y."/>
            <person name="Martin F.M."/>
            <person name="Grigoriev I.V."/>
            <person name="Hibbett D.S."/>
        </authorList>
    </citation>
    <scope>NUCLEOTIDE SEQUENCE [LARGE SCALE GENOMIC DNA]</scope>
    <source>
        <strain evidence="12 13">93-53</strain>
    </source>
</reference>
<dbReference type="PANTHER" id="PTHR28097:SF1">
    <property type="entry name" value="PHEROMONE A FACTOR RECEPTOR"/>
    <property type="match status" value="1"/>
</dbReference>
<feature type="transmembrane region" description="Helical" evidence="11">
    <location>
        <begin position="195"/>
        <end position="222"/>
    </location>
</feature>
<dbReference type="OrthoDB" id="2874149at2759"/>
<name>A0A165B4Z9_9APHY</name>
<dbReference type="InParanoid" id="A0A165B4Z9"/>
<evidence type="ECO:0000256" key="1">
    <source>
        <dbReference type="ARBA" id="ARBA00004141"/>
    </source>
</evidence>
<dbReference type="RefSeq" id="XP_040757990.1">
    <property type="nucleotide sequence ID" value="XM_040911767.1"/>
</dbReference>
<evidence type="ECO:0000256" key="6">
    <source>
        <dbReference type="ARBA" id="ARBA00023040"/>
    </source>
</evidence>
<dbReference type="STRING" id="1314785.A0A165B4Z9"/>
<feature type="transmembrane region" description="Helical" evidence="11">
    <location>
        <begin position="6"/>
        <end position="24"/>
    </location>
</feature>
<dbReference type="GO" id="GO:0000750">
    <property type="term" value="P:pheromone-dependent signal transduction involved in conjugation with cellular fusion"/>
    <property type="evidence" value="ECO:0007669"/>
    <property type="project" value="TreeGrafter"/>
</dbReference>
<evidence type="ECO:0000256" key="11">
    <source>
        <dbReference type="SAM" id="Phobius"/>
    </source>
</evidence>
<keyword evidence="9" id="KW-0807">Transducer</keyword>
<protein>
    <submittedName>
        <fullName evidence="12">STE3-domain-containing protein</fullName>
    </submittedName>
</protein>